<feature type="domain" description="Oligogalacturonate lyase" evidence="2">
    <location>
        <begin position="248"/>
        <end position="468"/>
    </location>
</feature>
<sequence>MAASEGEQSEGGFLGAKGGQFNNDKTRSRHMNKRQFLLGTAALTAAAATEALAQNSPSMPDPKSLPKDWIEPDTGHRVIRVSTENDSKSLYFHDNAFTADGKWMVYDAPSGIMKVDLATWTPSLLTAAKGWRCLMVSRTKPVLYARKFTTGPDGKPSGQEIAAIDINTGAIKTIAKDINGGITTVNADDTLLAGTWAERIYELQPGPKIAGTDGGYNAVGADGKPLSFAAAKEVRMADRLAQNIPMEIFTLDITTGERKVVTASTDWLNHVQFSPTDPHRIMYCHEGPWHSVDRVWTIRTDGSGQVNVHKRTMNMEIAGHEFFSFDGKRILYDLQTPRGEDFWLATYDLENHKRIWYHMDRDEWSVHFQITQDGTLFAGDGGDEEMVARARNGKWIYLFRPDIIDDLGVSAPNAADLIRPGVLRSEKLVNMKTHDYRTEPNLQFTPDGKWLVFRANLHGPIHVYAVAVGRA</sequence>
<dbReference type="SUPFAM" id="SSF69304">
    <property type="entry name" value="Tricorn protease N-terminal domain"/>
    <property type="match status" value="1"/>
</dbReference>
<proteinExistence type="predicted"/>
<dbReference type="PANTHER" id="PTHR36842:SF1">
    <property type="entry name" value="PROTEIN TOLB"/>
    <property type="match status" value="1"/>
</dbReference>
<accession>F4QH67</accession>
<name>F4QH67_9CAUL</name>
<evidence type="ECO:0000259" key="2">
    <source>
        <dbReference type="Pfam" id="PF14583"/>
    </source>
</evidence>
<evidence type="ECO:0000313" key="4">
    <source>
        <dbReference type="Proteomes" id="UP000006512"/>
    </source>
</evidence>
<dbReference type="Proteomes" id="UP000006512">
    <property type="component" value="Unassembled WGS sequence"/>
</dbReference>
<dbReference type="Pfam" id="PF14583">
    <property type="entry name" value="Pectate_lyase22"/>
    <property type="match status" value="1"/>
</dbReference>
<reference evidence="4" key="1">
    <citation type="submission" date="2011-03" db="EMBL/GenBank/DDBJ databases">
        <title>Draft genome sequence of Brevundimonas diminuta.</title>
        <authorList>
            <person name="Brown P.J.B."/>
            <person name="Buechlein A."/>
            <person name="Hemmerich C."/>
            <person name="Brun Y.V."/>
        </authorList>
    </citation>
    <scope>NUCLEOTIDE SEQUENCE [LARGE SCALE GENOMIC DNA]</scope>
    <source>
        <strain evidence="4">C19</strain>
    </source>
</reference>
<dbReference type="GO" id="GO:0045490">
    <property type="term" value="P:pectin catabolic process"/>
    <property type="evidence" value="ECO:0007669"/>
    <property type="project" value="InterPro"/>
</dbReference>
<dbReference type="GO" id="GO:0047487">
    <property type="term" value="F:oligogalacturonide lyase activity"/>
    <property type="evidence" value="ECO:0007669"/>
    <property type="project" value="UniProtKB-EC"/>
</dbReference>
<dbReference type="PANTHER" id="PTHR36842">
    <property type="entry name" value="PROTEIN TOLB HOMOLOG"/>
    <property type="match status" value="1"/>
</dbReference>
<dbReference type="eggNOG" id="COG0823">
    <property type="taxonomic scope" value="Bacteria"/>
</dbReference>
<protein>
    <submittedName>
        <fullName evidence="3">Oligogalacturonate lyase</fullName>
        <ecNumber evidence="3">4.2.2.6</ecNumber>
    </submittedName>
</protein>
<dbReference type="InterPro" id="IPR015943">
    <property type="entry name" value="WD40/YVTN_repeat-like_dom_sf"/>
</dbReference>
<dbReference type="AlphaFoldDB" id="F4QH67"/>
<dbReference type="STRING" id="715226.ABI_10410"/>
<dbReference type="EC" id="4.2.2.6" evidence="3"/>
<dbReference type="EMBL" id="GL883077">
    <property type="protein sequence ID" value="EGF92604.1"/>
    <property type="molecule type" value="Genomic_DNA"/>
</dbReference>
<feature type="region of interest" description="Disordered" evidence="1">
    <location>
        <begin position="1"/>
        <end position="26"/>
    </location>
</feature>
<keyword evidence="4" id="KW-1185">Reference proteome</keyword>
<dbReference type="InterPro" id="IPR027946">
    <property type="entry name" value="Ogl_dom"/>
</dbReference>
<gene>
    <name evidence="3" type="ORF">ABI_10410</name>
</gene>
<dbReference type="SUPFAM" id="SSF82171">
    <property type="entry name" value="DPP6 N-terminal domain-like"/>
    <property type="match status" value="1"/>
</dbReference>
<evidence type="ECO:0000256" key="1">
    <source>
        <dbReference type="SAM" id="MobiDB-lite"/>
    </source>
</evidence>
<keyword evidence="3" id="KW-0456">Lyase</keyword>
<feature type="region of interest" description="Disordered" evidence="1">
    <location>
        <begin position="51"/>
        <end position="71"/>
    </location>
</feature>
<organism evidence="3 4">
    <name type="scientific">Asticcacaulis biprosthecium C19</name>
    <dbReference type="NCBI Taxonomy" id="715226"/>
    <lineage>
        <taxon>Bacteria</taxon>
        <taxon>Pseudomonadati</taxon>
        <taxon>Pseudomonadota</taxon>
        <taxon>Alphaproteobacteria</taxon>
        <taxon>Caulobacterales</taxon>
        <taxon>Caulobacteraceae</taxon>
        <taxon>Asticcacaulis</taxon>
    </lineage>
</organism>
<dbReference type="HOGENOM" id="CLU_610983_0_0_5"/>
<dbReference type="Gene3D" id="2.130.10.10">
    <property type="entry name" value="YVTN repeat-like/Quinoprotein amine dehydrogenase"/>
    <property type="match status" value="1"/>
</dbReference>
<evidence type="ECO:0000313" key="3">
    <source>
        <dbReference type="EMBL" id="EGF92604.1"/>
    </source>
</evidence>